<dbReference type="EMBL" id="JAUSVO010000004">
    <property type="protein sequence ID" value="MDQ0438636.1"/>
    <property type="molecule type" value="Genomic_DNA"/>
</dbReference>
<sequence>MLGFINWIASLLIGLLALLLVTFAFTHIASIDPVIRIVGDKASQATYDAKRAELGLDKPLPQQFLVYAGQVLRGDLGTSWSTGQPVASDLVRVFPATFELATVAIIIGGTLGVGLGLLAGLWPGGWRDSLVRVISLLGYSVPIFWLGLLSLLLFYARLHWFGGPGRQDVAFEFTTERRTGMVLIDTWLSGDMGAFRDAISHIALPALVLAFYSLAGISRLTRTAVLEELGKEYVVTARAKGAGQFRIIFRHVLPNIRASVITVVALSYAVLLEGAVFTETVFAWPGIGRYLTISMFAADVPAILGGTLVIGVCFIILNTLTDLIVGGLDPRLKP</sequence>
<dbReference type="CDD" id="cd06261">
    <property type="entry name" value="TM_PBP2"/>
    <property type="match status" value="1"/>
</dbReference>
<name>A0ABU0H8J0_9HYPH</name>
<dbReference type="Pfam" id="PF19300">
    <property type="entry name" value="BPD_transp_1_N"/>
    <property type="match status" value="1"/>
</dbReference>
<feature type="transmembrane region" description="Helical" evidence="7">
    <location>
        <begin position="100"/>
        <end position="122"/>
    </location>
</feature>
<proteinExistence type="inferred from homology"/>
<dbReference type="Proteomes" id="UP001241603">
    <property type="component" value="Unassembled WGS sequence"/>
</dbReference>
<protein>
    <submittedName>
        <fullName evidence="9">Peptide/nickel transport system permease protein</fullName>
    </submittedName>
</protein>
<dbReference type="Gene3D" id="1.10.3720.10">
    <property type="entry name" value="MetI-like"/>
    <property type="match status" value="1"/>
</dbReference>
<keyword evidence="6 7" id="KW-0472">Membrane</keyword>
<feature type="transmembrane region" description="Helical" evidence="7">
    <location>
        <begin position="198"/>
        <end position="217"/>
    </location>
</feature>
<dbReference type="SUPFAM" id="SSF161098">
    <property type="entry name" value="MetI-like"/>
    <property type="match status" value="1"/>
</dbReference>
<evidence type="ECO:0000256" key="4">
    <source>
        <dbReference type="ARBA" id="ARBA00022692"/>
    </source>
</evidence>
<evidence type="ECO:0000256" key="6">
    <source>
        <dbReference type="ARBA" id="ARBA00023136"/>
    </source>
</evidence>
<comment type="subcellular location">
    <subcellularLocation>
        <location evidence="1 7">Cell membrane</location>
        <topology evidence="1 7">Multi-pass membrane protein</topology>
    </subcellularLocation>
</comment>
<evidence type="ECO:0000256" key="5">
    <source>
        <dbReference type="ARBA" id="ARBA00022989"/>
    </source>
</evidence>
<keyword evidence="4 7" id="KW-0812">Transmembrane</keyword>
<dbReference type="InterPro" id="IPR035906">
    <property type="entry name" value="MetI-like_sf"/>
</dbReference>
<evidence type="ECO:0000256" key="1">
    <source>
        <dbReference type="ARBA" id="ARBA00004651"/>
    </source>
</evidence>
<keyword evidence="5 7" id="KW-1133">Transmembrane helix</keyword>
<feature type="transmembrane region" description="Helical" evidence="7">
    <location>
        <begin position="302"/>
        <end position="325"/>
    </location>
</feature>
<feature type="domain" description="ABC transmembrane type-1" evidence="8">
    <location>
        <begin position="94"/>
        <end position="325"/>
    </location>
</feature>
<organism evidence="9 10">
    <name type="scientific">Kaistia dalseonensis</name>
    <dbReference type="NCBI Taxonomy" id="410840"/>
    <lineage>
        <taxon>Bacteria</taxon>
        <taxon>Pseudomonadati</taxon>
        <taxon>Pseudomonadota</taxon>
        <taxon>Alphaproteobacteria</taxon>
        <taxon>Hyphomicrobiales</taxon>
        <taxon>Kaistiaceae</taxon>
        <taxon>Kaistia</taxon>
    </lineage>
</organism>
<feature type="transmembrane region" description="Helical" evidence="7">
    <location>
        <begin position="134"/>
        <end position="156"/>
    </location>
</feature>
<accession>A0ABU0H8J0</accession>
<evidence type="ECO:0000256" key="7">
    <source>
        <dbReference type="RuleBase" id="RU363032"/>
    </source>
</evidence>
<dbReference type="Pfam" id="PF00528">
    <property type="entry name" value="BPD_transp_1"/>
    <property type="match status" value="1"/>
</dbReference>
<comment type="similarity">
    <text evidence="7">Belongs to the binding-protein-dependent transport system permease family.</text>
</comment>
<keyword evidence="10" id="KW-1185">Reference proteome</keyword>
<dbReference type="PROSITE" id="PS50928">
    <property type="entry name" value="ABC_TM1"/>
    <property type="match status" value="1"/>
</dbReference>
<dbReference type="InterPro" id="IPR045621">
    <property type="entry name" value="BPD_transp_1_N"/>
</dbReference>
<reference evidence="9 10" key="1">
    <citation type="submission" date="2023-07" db="EMBL/GenBank/DDBJ databases">
        <title>Genomic Encyclopedia of Type Strains, Phase IV (KMG-IV): sequencing the most valuable type-strain genomes for metagenomic binning, comparative biology and taxonomic classification.</title>
        <authorList>
            <person name="Goeker M."/>
        </authorList>
    </citation>
    <scope>NUCLEOTIDE SEQUENCE [LARGE SCALE GENOMIC DNA]</scope>
    <source>
        <strain evidence="9 10">B6-8</strain>
    </source>
</reference>
<gene>
    <name evidence="9" type="ORF">QO014_003031</name>
</gene>
<keyword evidence="2 7" id="KW-0813">Transport</keyword>
<dbReference type="RefSeq" id="WP_266349540.1">
    <property type="nucleotide sequence ID" value="NZ_JAPKNG010000004.1"/>
</dbReference>
<feature type="transmembrane region" description="Helical" evidence="7">
    <location>
        <begin position="260"/>
        <end position="282"/>
    </location>
</feature>
<evidence type="ECO:0000313" key="9">
    <source>
        <dbReference type="EMBL" id="MDQ0438636.1"/>
    </source>
</evidence>
<evidence type="ECO:0000313" key="10">
    <source>
        <dbReference type="Proteomes" id="UP001241603"/>
    </source>
</evidence>
<dbReference type="PANTHER" id="PTHR43163:SF8">
    <property type="entry name" value="D,D-DIPEPTIDE TRANSPORT SYSTEM PERMEASE PROTEIN DDPB-RELATED"/>
    <property type="match status" value="1"/>
</dbReference>
<evidence type="ECO:0000256" key="2">
    <source>
        <dbReference type="ARBA" id="ARBA00022448"/>
    </source>
</evidence>
<dbReference type="PANTHER" id="PTHR43163">
    <property type="entry name" value="DIPEPTIDE TRANSPORT SYSTEM PERMEASE PROTEIN DPPB-RELATED"/>
    <property type="match status" value="1"/>
</dbReference>
<evidence type="ECO:0000259" key="8">
    <source>
        <dbReference type="PROSITE" id="PS50928"/>
    </source>
</evidence>
<evidence type="ECO:0000256" key="3">
    <source>
        <dbReference type="ARBA" id="ARBA00022475"/>
    </source>
</evidence>
<keyword evidence="3" id="KW-1003">Cell membrane</keyword>
<comment type="caution">
    <text evidence="9">The sequence shown here is derived from an EMBL/GenBank/DDBJ whole genome shotgun (WGS) entry which is preliminary data.</text>
</comment>
<dbReference type="InterPro" id="IPR000515">
    <property type="entry name" value="MetI-like"/>
</dbReference>